<evidence type="ECO:0000256" key="4">
    <source>
        <dbReference type="PROSITE-ProRule" id="PRU00278"/>
    </source>
</evidence>
<protein>
    <recommendedName>
        <fullName evidence="5">Peptidyl-prolyl cis-trans isomerase</fullName>
        <ecNumber evidence="5">5.2.1.8</ecNumber>
    </recommendedName>
</protein>
<dbReference type="InterPro" id="IPR036020">
    <property type="entry name" value="WW_dom_sf"/>
</dbReference>
<dbReference type="InterPro" id="IPR000297">
    <property type="entry name" value="PPIase_PpiC"/>
</dbReference>
<dbReference type="PANTHER" id="PTHR10657">
    <property type="entry name" value="PEPTIDYL-PROLYL CIS-TRANS ISOMERASE"/>
    <property type="match status" value="1"/>
</dbReference>
<keyword evidence="3 4" id="KW-0413">Isomerase</keyword>
<comment type="caution">
    <text evidence="8">The sequence shown here is derived from an EMBL/GenBank/DDBJ whole genome shotgun (WGS) entry which is preliminary data.</text>
</comment>
<dbReference type="InterPro" id="IPR001202">
    <property type="entry name" value="WW_dom"/>
</dbReference>
<accession>A0ABR4N8N6</accession>
<dbReference type="PANTHER" id="PTHR10657:SF4">
    <property type="entry name" value="PEPTIDYL-PROLYL CIS-TRANS ISOMERASE-RELATED"/>
    <property type="match status" value="1"/>
</dbReference>
<keyword evidence="2 4" id="KW-0697">Rotamase</keyword>
<evidence type="ECO:0000313" key="8">
    <source>
        <dbReference type="EMBL" id="KAL2915809.1"/>
    </source>
</evidence>
<dbReference type="Pfam" id="PF00639">
    <property type="entry name" value="Rotamase"/>
    <property type="match status" value="1"/>
</dbReference>
<dbReference type="EMBL" id="JADGIZ020000021">
    <property type="protein sequence ID" value="KAL2915809.1"/>
    <property type="molecule type" value="Genomic_DNA"/>
</dbReference>
<dbReference type="CDD" id="cd00201">
    <property type="entry name" value="WW"/>
    <property type="match status" value="1"/>
</dbReference>
<dbReference type="InterPro" id="IPR046357">
    <property type="entry name" value="PPIase_dom_sf"/>
</dbReference>
<dbReference type="PROSITE" id="PS50198">
    <property type="entry name" value="PPIC_PPIASE_2"/>
    <property type="match status" value="1"/>
</dbReference>
<dbReference type="EC" id="5.2.1.8" evidence="5"/>
<organism evidence="8 9">
    <name type="scientific">Polyrhizophydium stewartii</name>
    <dbReference type="NCBI Taxonomy" id="2732419"/>
    <lineage>
        <taxon>Eukaryota</taxon>
        <taxon>Fungi</taxon>
        <taxon>Fungi incertae sedis</taxon>
        <taxon>Chytridiomycota</taxon>
        <taxon>Chytridiomycota incertae sedis</taxon>
        <taxon>Chytridiomycetes</taxon>
        <taxon>Rhizophydiales</taxon>
        <taxon>Rhizophydiales incertae sedis</taxon>
        <taxon>Polyrhizophydium</taxon>
    </lineage>
</organism>
<sequence length="155" mass="17236">MPERWSRSRNRIYFYQPDTKQSVWERPQGDVTIAPLFQNDAPDGATIRASHLLVKHAQSRRPSSWKEANITRSKDEARRMIDAYRERIVSGETDLATLARTESDCNSAARGGDLGQFGKGQMQASFEAAAFALAVGELSGPVESDSGIHLILRTE</sequence>
<dbReference type="Gene3D" id="2.20.70.10">
    <property type="match status" value="1"/>
</dbReference>
<name>A0ABR4N8N6_9FUNG</name>
<evidence type="ECO:0000256" key="2">
    <source>
        <dbReference type="ARBA" id="ARBA00023110"/>
    </source>
</evidence>
<reference evidence="8 9" key="1">
    <citation type="submission" date="2023-09" db="EMBL/GenBank/DDBJ databases">
        <title>Pangenome analysis of Batrachochytrium dendrobatidis and related Chytrids.</title>
        <authorList>
            <person name="Yacoub M.N."/>
            <person name="Stajich J.E."/>
            <person name="James T.Y."/>
        </authorList>
    </citation>
    <scope>NUCLEOTIDE SEQUENCE [LARGE SCALE GENOMIC DNA]</scope>
    <source>
        <strain evidence="8 9">JEL0888</strain>
    </source>
</reference>
<dbReference type="Proteomes" id="UP001527925">
    <property type="component" value="Unassembled WGS sequence"/>
</dbReference>
<dbReference type="SUPFAM" id="SSF54534">
    <property type="entry name" value="FKBP-like"/>
    <property type="match status" value="1"/>
</dbReference>
<evidence type="ECO:0000259" key="6">
    <source>
        <dbReference type="PROSITE" id="PS50020"/>
    </source>
</evidence>
<dbReference type="SUPFAM" id="SSF51045">
    <property type="entry name" value="WW domain"/>
    <property type="match status" value="1"/>
</dbReference>
<gene>
    <name evidence="8" type="primary">pin1</name>
    <name evidence="8" type="ORF">HK105_204756</name>
</gene>
<evidence type="ECO:0000256" key="3">
    <source>
        <dbReference type="ARBA" id="ARBA00023235"/>
    </source>
</evidence>
<evidence type="ECO:0000259" key="7">
    <source>
        <dbReference type="PROSITE" id="PS50198"/>
    </source>
</evidence>
<feature type="domain" description="PpiC" evidence="7">
    <location>
        <begin position="44"/>
        <end position="155"/>
    </location>
</feature>
<feature type="domain" description="WW" evidence="6">
    <location>
        <begin position="1"/>
        <end position="29"/>
    </location>
</feature>
<keyword evidence="9" id="KW-1185">Reference proteome</keyword>
<dbReference type="InterPro" id="IPR051370">
    <property type="entry name" value="PPIase_Pin1"/>
</dbReference>
<comment type="catalytic activity">
    <reaction evidence="1 5">
        <text>[protein]-peptidylproline (omega=180) = [protein]-peptidylproline (omega=0)</text>
        <dbReference type="Rhea" id="RHEA:16237"/>
        <dbReference type="Rhea" id="RHEA-COMP:10747"/>
        <dbReference type="Rhea" id="RHEA-COMP:10748"/>
        <dbReference type="ChEBI" id="CHEBI:83833"/>
        <dbReference type="ChEBI" id="CHEBI:83834"/>
        <dbReference type="EC" id="5.2.1.8"/>
    </reaction>
</comment>
<dbReference type="PROSITE" id="PS50020">
    <property type="entry name" value="WW_DOMAIN_2"/>
    <property type="match status" value="1"/>
</dbReference>
<evidence type="ECO:0000256" key="1">
    <source>
        <dbReference type="ARBA" id="ARBA00000971"/>
    </source>
</evidence>
<proteinExistence type="predicted"/>
<dbReference type="Gene3D" id="3.10.50.40">
    <property type="match status" value="1"/>
</dbReference>
<evidence type="ECO:0000313" key="9">
    <source>
        <dbReference type="Proteomes" id="UP001527925"/>
    </source>
</evidence>
<dbReference type="GO" id="GO:0003755">
    <property type="term" value="F:peptidyl-prolyl cis-trans isomerase activity"/>
    <property type="evidence" value="ECO:0007669"/>
    <property type="project" value="UniProtKB-EC"/>
</dbReference>
<evidence type="ECO:0000256" key="5">
    <source>
        <dbReference type="RuleBase" id="RU363014"/>
    </source>
</evidence>